<comment type="catalytic activity">
    <reaction evidence="10">
        <text>ITP + H2O = IMP + diphosphate + H(+)</text>
        <dbReference type="Rhea" id="RHEA:29399"/>
        <dbReference type="ChEBI" id="CHEBI:15377"/>
        <dbReference type="ChEBI" id="CHEBI:15378"/>
        <dbReference type="ChEBI" id="CHEBI:33019"/>
        <dbReference type="ChEBI" id="CHEBI:58053"/>
        <dbReference type="ChEBI" id="CHEBI:61402"/>
        <dbReference type="EC" id="3.6.1.66"/>
    </reaction>
</comment>
<dbReference type="CDD" id="cd00515">
    <property type="entry name" value="HAM1"/>
    <property type="match status" value="1"/>
</dbReference>
<comment type="similarity">
    <text evidence="1 10 11">Belongs to the HAM1 NTPase family.</text>
</comment>
<dbReference type="FunFam" id="3.90.950.10:FF:000009">
    <property type="entry name" value="Inosine triphosphate pyrophosphatase"/>
    <property type="match status" value="1"/>
</dbReference>
<comment type="subunit">
    <text evidence="10">Homodimer.</text>
</comment>
<keyword evidence="2 10" id="KW-0963">Cytoplasm</keyword>
<dbReference type="GO" id="GO:0005634">
    <property type="term" value="C:nucleus"/>
    <property type="evidence" value="ECO:0007669"/>
    <property type="project" value="UniProtKB-SubCell"/>
</dbReference>
<gene>
    <name evidence="10" type="primary">HAM1</name>
    <name evidence="12" type="ORF">AW171_hschr63531</name>
</gene>
<feature type="binding site" evidence="10">
    <location>
        <begin position="11"/>
        <end position="16"/>
    </location>
    <ligand>
        <name>ITP</name>
        <dbReference type="ChEBI" id="CHEBI:61402"/>
    </ligand>
</feature>
<dbReference type="GO" id="GO:0046872">
    <property type="term" value="F:metal ion binding"/>
    <property type="evidence" value="ECO:0007669"/>
    <property type="project" value="UniProtKB-KW"/>
</dbReference>
<keyword evidence="3 10" id="KW-0479">Metal-binding</keyword>
<feature type="binding site" evidence="10">
    <location>
        <begin position="148"/>
        <end position="151"/>
    </location>
    <ligand>
        <name>ITP</name>
        <dbReference type="ChEBI" id="CHEBI:61402"/>
    </ligand>
</feature>
<sequence>MTSKKEIIFVTGNKNKLREVQQLLYSENAQYTLANEPLDLIEVQELDLEHIALAKCKQAVSILGPTTPLFVEDTALSFTALNGLPGAYIKWFLQSIGLDGILRMLSAFEDKTAQAITTIAYHDGNGKYHIFQGTTEGRIVPSRGPTDFGWDSIFEPKDINKTYAEMDKPSKHAVSHRGKAFAKFKRFLNEPTITN</sequence>
<comment type="cofactor">
    <cofactor evidence="10">
        <name>Mg(2+)</name>
        <dbReference type="ChEBI" id="CHEBI:18420"/>
    </cofactor>
    <cofactor evidence="10">
        <name>Mn(2+)</name>
        <dbReference type="ChEBI" id="CHEBI:29035"/>
    </cofactor>
    <text evidence="10">Binds 1 divalent metal cation per subunit; can use either Mg(2+) or Mn(2+).</text>
</comment>
<dbReference type="Proteomes" id="UP000243052">
    <property type="component" value="Chromosome vi"/>
</dbReference>
<evidence type="ECO:0000256" key="6">
    <source>
        <dbReference type="ARBA" id="ARBA00022842"/>
    </source>
</evidence>
<evidence type="ECO:0000256" key="8">
    <source>
        <dbReference type="ARBA" id="ARBA00023211"/>
    </source>
</evidence>
<evidence type="ECO:0000256" key="3">
    <source>
        <dbReference type="ARBA" id="ARBA00022723"/>
    </source>
</evidence>
<comment type="subcellular location">
    <subcellularLocation>
        <location evidence="10">Cytoplasm</location>
    </subcellularLocation>
    <subcellularLocation>
        <location evidence="10">Nucleus</location>
    </subcellularLocation>
</comment>
<evidence type="ECO:0000313" key="13">
    <source>
        <dbReference type="Proteomes" id="UP000243052"/>
    </source>
</evidence>
<name>A0A109UZM9_9SACH</name>
<keyword evidence="6 10" id="KW-0460">Magnesium</keyword>
<keyword evidence="7 10" id="KW-0546">Nucleotide metabolism</keyword>
<dbReference type="GO" id="GO:0036220">
    <property type="term" value="F:ITP diphosphatase activity"/>
    <property type="evidence" value="ECO:0007669"/>
    <property type="project" value="UniProtKB-UniRule"/>
</dbReference>
<dbReference type="GeneID" id="28724866"/>
<dbReference type="EMBL" id="CP014246">
    <property type="protein sequence ID" value="AMD21572.1"/>
    <property type="molecule type" value="Genomic_DNA"/>
</dbReference>
<evidence type="ECO:0000256" key="7">
    <source>
        <dbReference type="ARBA" id="ARBA00023080"/>
    </source>
</evidence>
<organism evidence="12 13">
    <name type="scientific">Eremothecium sinecaudum</name>
    <dbReference type="NCBI Taxonomy" id="45286"/>
    <lineage>
        <taxon>Eukaryota</taxon>
        <taxon>Fungi</taxon>
        <taxon>Dikarya</taxon>
        <taxon>Ascomycota</taxon>
        <taxon>Saccharomycotina</taxon>
        <taxon>Saccharomycetes</taxon>
        <taxon>Saccharomycetales</taxon>
        <taxon>Saccharomycetaceae</taxon>
        <taxon>Eremothecium</taxon>
    </lineage>
</organism>
<dbReference type="OrthoDB" id="6288734at2759"/>
<evidence type="ECO:0000256" key="11">
    <source>
        <dbReference type="RuleBase" id="RU003781"/>
    </source>
</evidence>
<dbReference type="EC" id="3.6.1.66" evidence="10"/>
<feature type="binding site" evidence="10">
    <location>
        <begin position="73"/>
        <end position="74"/>
    </location>
    <ligand>
        <name>ITP</name>
        <dbReference type="ChEBI" id="CHEBI:61402"/>
    </ligand>
</feature>
<feature type="binding site" evidence="10">
    <location>
        <position position="42"/>
    </location>
    <ligand>
        <name>Mg(2+)</name>
        <dbReference type="ChEBI" id="CHEBI:18420"/>
    </ligand>
</feature>
<dbReference type="InterPro" id="IPR002637">
    <property type="entry name" value="RdgB/HAM1"/>
</dbReference>
<evidence type="ECO:0000256" key="10">
    <source>
        <dbReference type="HAMAP-Rule" id="MF_03148"/>
    </source>
</evidence>
<dbReference type="InterPro" id="IPR027502">
    <property type="entry name" value="ITPase"/>
</dbReference>
<keyword evidence="4 10" id="KW-0547">Nucleotide-binding</keyword>
<dbReference type="GO" id="GO:0009204">
    <property type="term" value="P:deoxyribonucleoside triphosphate catabolic process"/>
    <property type="evidence" value="ECO:0007669"/>
    <property type="project" value="UniProtKB-UniRule"/>
</dbReference>
<dbReference type="NCBIfam" id="TIGR00042">
    <property type="entry name" value="RdgB/HAM1 family non-canonical purine NTP pyrophosphatase"/>
    <property type="match status" value="1"/>
</dbReference>
<dbReference type="Gene3D" id="3.90.950.10">
    <property type="match status" value="1"/>
</dbReference>
<dbReference type="PANTHER" id="PTHR11067">
    <property type="entry name" value="INOSINE TRIPHOSPHATE PYROPHOSPHATASE/HAM1 PROTEIN"/>
    <property type="match status" value="1"/>
</dbReference>
<reference evidence="12 13" key="1">
    <citation type="submission" date="2016-01" db="EMBL/GenBank/DDBJ databases">
        <title>Genome sequence of the yeast Holleya sinecauda.</title>
        <authorList>
            <person name="Dietrich F.S."/>
        </authorList>
    </citation>
    <scope>NUCLEOTIDE SEQUENCE [LARGE SCALE GENOMIC DNA]</scope>
    <source>
        <strain evidence="12 13">ATCC 58844</strain>
    </source>
</reference>
<evidence type="ECO:0000256" key="5">
    <source>
        <dbReference type="ARBA" id="ARBA00022801"/>
    </source>
</evidence>
<comment type="catalytic activity">
    <reaction evidence="10">
        <text>XTP + H2O = XMP + diphosphate + H(+)</text>
        <dbReference type="Rhea" id="RHEA:28610"/>
        <dbReference type="ChEBI" id="CHEBI:15377"/>
        <dbReference type="ChEBI" id="CHEBI:15378"/>
        <dbReference type="ChEBI" id="CHEBI:33019"/>
        <dbReference type="ChEBI" id="CHEBI:57464"/>
        <dbReference type="ChEBI" id="CHEBI:61314"/>
        <dbReference type="EC" id="3.6.1.66"/>
    </reaction>
</comment>
<keyword evidence="13" id="KW-1185">Reference proteome</keyword>
<feature type="binding site" evidence="10">
    <location>
        <position position="171"/>
    </location>
    <ligand>
        <name>ITP</name>
        <dbReference type="ChEBI" id="CHEBI:61402"/>
    </ligand>
</feature>
<proteinExistence type="inferred from homology"/>
<feature type="binding site" evidence="10">
    <location>
        <begin position="176"/>
        <end position="177"/>
    </location>
    <ligand>
        <name>ITP</name>
        <dbReference type="ChEBI" id="CHEBI:61402"/>
    </ligand>
</feature>
<dbReference type="GO" id="GO:0009117">
    <property type="term" value="P:nucleotide metabolic process"/>
    <property type="evidence" value="ECO:0007669"/>
    <property type="project" value="UniProtKB-KW"/>
</dbReference>
<feature type="binding site" evidence="10">
    <location>
        <position position="73"/>
    </location>
    <ligand>
        <name>Mg(2+)</name>
        <dbReference type="ChEBI" id="CHEBI:18420"/>
    </ligand>
</feature>
<evidence type="ECO:0000256" key="9">
    <source>
        <dbReference type="ARBA" id="ARBA00023242"/>
    </source>
</evidence>
<dbReference type="HAMAP" id="MF_03148">
    <property type="entry name" value="HAM1_NTPase"/>
    <property type="match status" value="1"/>
</dbReference>
<evidence type="ECO:0000256" key="4">
    <source>
        <dbReference type="ARBA" id="ARBA00022741"/>
    </source>
</evidence>
<dbReference type="InterPro" id="IPR029001">
    <property type="entry name" value="ITPase-like_fam"/>
</dbReference>
<keyword evidence="8 10" id="KW-0464">Manganese</keyword>
<dbReference type="Pfam" id="PF01725">
    <property type="entry name" value="Ham1p_like"/>
    <property type="match status" value="1"/>
</dbReference>
<keyword evidence="5 10" id="KW-0378">Hydrolase</keyword>
<comment type="function">
    <text evidence="10">Pyrophosphatase that hydrolyzes non-canonical purine nucleotides such as inosine triphosphate (ITP), deoxyinosine triphosphate (dITP) or xanthosine 5'-triphosphate (XTP) to their respective monophosphate derivatives. The enzyme does not distinguish between the deoxy- and ribose forms. Probably excludes non-canonical purines from RNA and DNA precursor pools, thus preventing their incorporation into RNA and DNA and avoiding chromosomal lesions.</text>
</comment>
<feature type="binding site" evidence="10">
    <location>
        <position position="55"/>
    </location>
    <ligand>
        <name>ITP</name>
        <dbReference type="ChEBI" id="CHEBI:61402"/>
    </ligand>
</feature>
<dbReference type="PANTHER" id="PTHR11067:SF9">
    <property type="entry name" value="INOSINE TRIPHOSPHATE PYROPHOSPHATASE"/>
    <property type="match status" value="1"/>
</dbReference>
<evidence type="ECO:0000256" key="2">
    <source>
        <dbReference type="ARBA" id="ARBA00022490"/>
    </source>
</evidence>
<dbReference type="RefSeq" id="XP_017988568.1">
    <property type="nucleotide sequence ID" value="XM_018133306.1"/>
</dbReference>
<dbReference type="AlphaFoldDB" id="A0A109UZM9"/>
<evidence type="ECO:0000256" key="1">
    <source>
        <dbReference type="ARBA" id="ARBA00008023"/>
    </source>
</evidence>
<evidence type="ECO:0000313" key="12">
    <source>
        <dbReference type="EMBL" id="AMD21572.1"/>
    </source>
</evidence>
<dbReference type="STRING" id="45286.A0A109UZM9"/>
<comment type="catalytic activity">
    <reaction evidence="10">
        <text>dITP + H2O = dIMP + diphosphate + H(+)</text>
        <dbReference type="Rhea" id="RHEA:28342"/>
        <dbReference type="ChEBI" id="CHEBI:15377"/>
        <dbReference type="ChEBI" id="CHEBI:15378"/>
        <dbReference type="ChEBI" id="CHEBI:33019"/>
        <dbReference type="ChEBI" id="CHEBI:61194"/>
        <dbReference type="ChEBI" id="CHEBI:61382"/>
        <dbReference type="EC" id="3.6.1.66"/>
    </reaction>
</comment>
<dbReference type="GO" id="GO:0000166">
    <property type="term" value="F:nucleotide binding"/>
    <property type="evidence" value="ECO:0007669"/>
    <property type="project" value="UniProtKB-KW"/>
</dbReference>
<dbReference type="GO" id="GO:0036222">
    <property type="term" value="F:XTP diphosphatase activity"/>
    <property type="evidence" value="ECO:0007669"/>
    <property type="project" value="UniProtKB-UniRule"/>
</dbReference>
<dbReference type="GO" id="GO:0005737">
    <property type="term" value="C:cytoplasm"/>
    <property type="evidence" value="ECO:0007669"/>
    <property type="project" value="UniProtKB-SubCell"/>
</dbReference>
<accession>A0A109UZM9</accession>
<keyword evidence="9 10" id="KW-0539">Nucleus</keyword>
<dbReference type="SUPFAM" id="SSF52972">
    <property type="entry name" value="ITPase-like"/>
    <property type="match status" value="1"/>
</dbReference>
<protein>
    <recommendedName>
        <fullName evidence="10">Inosine triphosphate pyrophosphatase</fullName>
        <shortName evidence="10">ITPase</shortName>
        <shortName evidence="10">Inosine triphosphatase</shortName>
        <ecNumber evidence="10">3.6.1.66</ecNumber>
    </recommendedName>
    <alternativeName>
        <fullName evidence="10">Non-canonical purine NTP pyrophosphatase</fullName>
    </alternativeName>
    <alternativeName>
        <fullName evidence="10">Non-standard purine NTP pyrophosphatase</fullName>
    </alternativeName>
    <alternativeName>
        <fullName evidence="10">Nucleoside-triphosphate diphosphatase</fullName>
    </alternativeName>
    <alternativeName>
        <fullName evidence="10">Nucleoside-triphosphate pyrophosphatase</fullName>
        <shortName evidence="10">NTPase</shortName>
    </alternativeName>
    <alternativeName>
        <fullName evidence="10">XTP/dITP diphosphatase</fullName>
    </alternativeName>
</protein>
<dbReference type="GO" id="GO:0035870">
    <property type="term" value="F:dITP diphosphatase activity"/>
    <property type="evidence" value="ECO:0007669"/>
    <property type="project" value="UniProtKB-UniRule"/>
</dbReference>